<protein>
    <recommendedName>
        <fullName evidence="4">MEMO1 family protein</fullName>
    </recommendedName>
</protein>
<dbReference type="RefSeq" id="WP_054492410.1">
    <property type="nucleotide sequence ID" value="NZ_BBZA01000061.1"/>
</dbReference>
<comment type="caution">
    <text evidence="2">The sequence shown here is derived from an EMBL/GenBank/DDBJ whole genome shotgun (WGS) entry which is preliminary data.</text>
</comment>
<evidence type="ECO:0008006" key="4">
    <source>
        <dbReference type="Google" id="ProtNLM"/>
    </source>
</evidence>
<reference evidence="3" key="2">
    <citation type="submission" date="2015-08" db="EMBL/GenBank/DDBJ databases">
        <title>Draft Genome Sequence of a Heterotrophic Facultative Anaerobic Bacterium Ardenticatena maritima Strain 110S.</title>
        <authorList>
            <person name="Kawaichi S."/>
            <person name="Yoshida T."/>
            <person name="Sako Y."/>
            <person name="Nakamura R."/>
        </authorList>
    </citation>
    <scope>NUCLEOTIDE SEQUENCE [LARGE SCALE GENOMIC DNA]</scope>
    <source>
        <strain evidence="3">110S</strain>
    </source>
</reference>
<reference evidence="2 3" key="1">
    <citation type="journal article" date="2015" name="Genome Announc.">
        <title>Draft Genome Sequence of a Heterotrophic Facultative Anaerobic Thermophilic Bacterium, Ardenticatena maritima Strain 110ST.</title>
        <authorList>
            <person name="Kawaichi S."/>
            <person name="Yoshida T."/>
            <person name="Sako Y."/>
            <person name="Nakamura R."/>
        </authorList>
    </citation>
    <scope>NUCLEOTIDE SEQUENCE [LARGE SCALE GENOMIC DNA]</scope>
    <source>
        <strain evidence="2 3">110S</strain>
    </source>
</reference>
<comment type="similarity">
    <text evidence="1">Belongs to the MEMO1 family.</text>
</comment>
<accession>A0A0M8K7P1</accession>
<dbReference type="Proteomes" id="UP000037784">
    <property type="component" value="Unassembled WGS sequence"/>
</dbReference>
<proteinExistence type="inferred from homology"/>
<evidence type="ECO:0000313" key="3">
    <source>
        <dbReference type="Proteomes" id="UP000037784"/>
    </source>
</evidence>
<dbReference type="EMBL" id="BBZA01000061">
    <property type="protein sequence ID" value="GAP62491.1"/>
    <property type="molecule type" value="Genomic_DNA"/>
</dbReference>
<gene>
    <name evidence="2" type="ORF">ARMA_0914</name>
</gene>
<dbReference type="CDD" id="cd07361">
    <property type="entry name" value="MEMO_like"/>
    <property type="match status" value="1"/>
</dbReference>
<dbReference type="InterPro" id="IPR002737">
    <property type="entry name" value="MEMO1_fam"/>
</dbReference>
<dbReference type="AlphaFoldDB" id="A0A0M8K7P1"/>
<dbReference type="OrthoDB" id="9782820at2"/>
<dbReference type="PANTHER" id="PTHR11060">
    <property type="entry name" value="PROTEIN MEMO1"/>
    <property type="match status" value="1"/>
</dbReference>
<dbReference type="InParanoid" id="A0A0M8K7P1"/>
<dbReference type="PANTHER" id="PTHR11060:SF0">
    <property type="entry name" value="PROTEIN MEMO1"/>
    <property type="match status" value="1"/>
</dbReference>
<evidence type="ECO:0000313" key="2">
    <source>
        <dbReference type="EMBL" id="GAP62491.1"/>
    </source>
</evidence>
<dbReference type="NCBIfam" id="TIGR04336">
    <property type="entry name" value="AmmeMemoSam_B"/>
    <property type="match status" value="1"/>
</dbReference>
<dbReference type="Gene3D" id="3.40.830.10">
    <property type="entry name" value="LigB-like"/>
    <property type="match status" value="1"/>
</dbReference>
<sequence>MNALHVRQSPIAGTWYPGDAFTLRATIRRLLDEAEPPPLPSTPFGFIVPHAGLAYSGPTAAHAYKLLEGRRVERVFVLGPSHFAYVGDAATTSEPAWATPLGIVPLALDALSALAERFPLNATRGDREHSIEIQLPFLQVVLDRFELAPLMLSAHTVSACRRLADALVHVFNPKTDIILASSDLSHLNDYRLVEERDAEFVAALEAFDIERIAELAVDPETTVCGRFPILTLLFVAQTLGFTNLTVLHQTHSGHVTGMLVPGQYTVGYLAAAIHA</sequence>
<evidence type="ECO:0000256" key="1">
    <source>
        <dbReference type="ARBA" id="ARBA00006315"/>
    </source>
</evidence>
<name>A0A0M8K7P1_9CHLR</name>
<dbReference type="Pfam" id="PF01875">
    <property type="entry name" value="Memo"/>
    <property type="match status" value="1"/>
</dbReference>
<keyword evidence="3" id="KW-1185">Reference proteome</keyword>
<organism evidence="2 3">
    <name type="scientific">Ardenticatena maritima</name>
    <dbReference type="NCBI Taxonomy" id="872965"/>
    <lineage>
        <taxon>Bacteria</taxon>
        <taxon>Bacillati</taxon>
        <taxon>Chloroflexota</taxon>
        <taxon>Ardenticatenia</taxon>
        <taxon>Ardenticatenales</taxon>
        <taxon>Ardenticatenaceae</taxon>
        <taxon>Ardenticatena</taxon>
    </lineage>
</organism>